<evidence type="ECO:0000259" key="2">
    <source>
        <dbReference type="Pfam" id="PF25438"/>
    </source>
</evidence>
<dbReference type="Pfam" id="PF25438">
    <property type="entry name" value="DUF7896"/>
    <property type="match status" value="1"/>
</dbReference>
<sequence>MASNLLQMAKQEFWRSNAHLSEQQLQQLWIQTASSISSDAFVDRQPSPARHVPRTMSYSASRISNTPSQDHSMDRVRSAPATVPMKRSISIHLSTDNTNTNILDQRSLSALPSWQAPFEKSGNDYTYSKSTSDRKRPSLHRIDEASTFSNVHEYSPAEYVSTCIEPSSSSSLSFPLNQDSNRLSVSQLTPISQWSSHDGSTSPSTPISADPMTPVTRTSNEMSRQTSLNTQYLGDVSMLRVDSNCSNVVPILSEDGFPISLPSDVDLKDISMTVDNSHFLTFTGPSSEAFLTPAQFSASASALTSFENQSYLAEDMQRSTSTSNESDASNVSTSSSSSRQSRREREVIAQASRKIAPKASHDDETQSATSSAQMVRIRSQDGSSKDVGVITKTPYVRPTHPKIMCPDCNDHPKGFRGEHELRRHTERAHAAIRKAYICIDASPDKKFLANCKHCRNQKKYGAYYNAAAHLRRAHFNPRKRGLKGKHDEKRGGIGGGDKPPMEELKARWILEVEVKNVPSTQVAPESDSDEANCVNMEFDGSYDASYTSQPSNDAANMLFQHPQSEQQEKRTSTSPHTPVSSSTHLAPKPA</sequence>
<proteinExistence type="predicted"/>
<feature type="region of interest" description="Disordered" evidence="1">
    <location>
        <begin position="314"/>
        <end position="387"/>
    </location>
</feature>
<gene>
    <name evidence="3" type="ORF">K469DRAFT_725204</name>
</gene>
<dbReference type="InterPro" id="IPR057218">
    <property type="entry name" value="DUF7896"/>
</dbReference>
<name>A0A6A6E9C2_9PEZI</name>
<accession>A0A6A6E9C2</accession>
<organism evidence="3 4">
    <name type="scientific">Zopfia rhizophila CBS 207.26</name>
    <dbReference type="NCBI Taxonomy" id="1314779"/>
    <lineage>
        <taxon>Eukaryota</taxon>
        <taxon>Fungi</taxon>
        <taxon>Dikarya</taxon>
        <taxon>Ascomycota</taxon>
        <taxon>Pezizomycotina</taxon>
        <taxon>Dothideomycetes</taxon>
        <taxon>Dothideomycetes incertae sedis</taxon>
        <taxon>Zopfiaceae</taxon>
        <taxon>Zopfia</taxon>
    </lineage>
</organism>
<keyword evidence="4" id="KW-1185">Reference proteome</keyword>
<dbReference type="PANTHER" id="PTHR42031:SF1">
    <property type="entry name" value="KEY LIME PATHOGENICITY PROTEIN"/>
    <property type="match status" value="1"/>
</dbReference>
<feature type="region of interest" description="Disordered" evidence="1">
    <location>
        <begin position="41"/>
        <end position="75"/>
    </location>
</feature>
<feature type="compositionally biased region" description="Polar residues" evidence="1">
    <location>
        <begin position="215"/>
        <end position="225"/>
    </location>
</feature>
<dbReference type="PANTHER" id="PTHR42031">
    <property type="entry name" value="KEY LIME PATHOGENICITY PROTEIN"/>
    <property type="match status" value="1"/>
</dbReference>
<reference evidence="3" key="1">
    <citation type="journal article" date="2020" name="Stud. Mycol.">
        <title>101 Dothideomycetes genomes: a test case for predicting lifestyles and emergence of pathogens.</title>
        <authorList>
            <person name="Haridas S."/>
            <person name="Albert R."/>
            <person name="Binder M."/>
            <person name="Bloem J."/>
            <person name="Labutti K."/>
            <person name="Salamov A."/>
            <person name="Andreopoulos B."/>
            <person name="Baker S."/>
            <person name="Barry K."/>
            <person name="Bills G."/>
            <person name="Bluhm B."/>
            <person name="Cannon C."/>
            <person name="Castanera R."/>
            <person name="Culley D."/>
            <person name="Daum C."/>
            <person name="Ezra D."/>
            <person name="Gonzalez J."/>
            <person name="Henrissat B."/>
            <person name="Kuo A."/>
            <person name="Liang C."/>
            <person name="Lipzen A."/>
            <person name="Lutzoni F."/>
            <person name="Magnuson J."/>
            <person name="Mondo S."/>
            <person name="Nolan M."/>
            <person name="Ohm R."/>
            <person name="Pangilinan J."/>
            <person name="Park H.-J."/>
            <person name="Ramirez L."/>
            <person name="Alfaro M."/>
            <person name="Sun H."/>
            <person name="Tritt A."/>
            <person name="Yoshinaga Y."/>
            <person name="Zwiers L.-H."/>
            <person name="Turgeon B."/>
            <person name="Goodwin S."/>
            <person name="Spatafora J."/>
            <person name="Crous P."/>
            <person name="Grigoriev I."/>
        </authorList>
    </citation>
    <scope>NUCLEOTIDE SEQUENCE</scope>
    <source>
        <strain evidence="3">CBS 207.26</strain>
    </source>
</reference>
<evidence type="ECO:0000313" key="3">
    <source>
        <dbReference type="EMBL" id="KAF2187733.1"/>
    </source>
</evidence>
<feature type="compositionally biased region" description="Polar residues" evidence="1">
    <location>
        <begin position="192"/>
        <end position="207"/>
    </location>
</feature>
<dbReference type="Proteomes" id="UP000800200">
    <property type="component" value="Unassembled WGS sequence"/>
</dbReference>
<dbReference type="OrthoDB" id="5377599at2759"/>
<feature type="domain" description="DUF7896" evidence="2">
    <location>
        <begin position="433"/>
        <end position="512"/>
    </location>
</feature>
<dbReference type="EMBL" id="ML994626">
    <property type="protein sequence ID" value="KAF2187733.1"/>
    <property type="molecule type" value="Genomic_DNA"/>
</dbReference>
<feature type="region of interest" description="Disordered" evidence="1">
    <location>
        <begin position="478"/>
        <end position="501"/>
    </location>
</feature>
<feature type="region of interest" description="Disordered" evidence="1">
    <location>
        <begin position="542"/>
        <end position="590"/>
    </location>
</feature>
<feature type="compositionally biased region" description="Low complexity" evidence="1">
    <location>
        <begin position="572"/>
        <end position="584"/>
    </location>
</feature>
<feature type="compositionally biased region" description="Polar residues" evidence="1">
    <location>
        <begin position="544"/>
        <end position="554"/>
    </location>
</feature>
<feature type="compositionally biased region" description="Low complexity" evidence="1">
    <location>
        <begin position="323"/>
        <end position="339"/>
    </location>
</feature>
<feature type="region of interest" description="Disordered" evidence="1">
    <location>
        <begin position="192"/>
        <end position="225"/>
    </location>
</feature>
<evidence type="ECO:0000313" key="4">
    <source>
        <dbReference type="Proteomes" id="UP000800200"/>
    </source>
</evidence>
<dbReference type="AlphaFoldDB" id="A0A6A6E9C2"/>
<evidence type="ECO:0000256" key="1">
    <source>
        <dbReference type="SAM" id="MobiDB-lite"/>
    </source>
</evidence>
<feature type="compositionally biased region" description="Polar residues" evidence="1">
    <location>
        <begin position="56"/>
        <end position="70"/>
    </location>
</feature>
<protein>
    <recommendedName>
        <fullName evidence="2">DUF7896 domain-containing protein</fullName>
    </recommendedName>
</protein>